<dbReference type="PANTHER" id="PTHR20974">
    <property type="entry name" value="UPF0585 PROTEIN CG18661"/>
    <property type="match status" value="1"/>
</dbReference>
<keyword evidence="1" id="KW-0489">Methyltransferase</keyword>
<proteinExistence type="predicted"/>
<gene>
    <name evidence="1" type="ORF">HNQ55_002970</name>
</gene>
<dbReference type="GO" id="GO:0008168">
    <property type="term" value="F:methyltransferase activity"/>
    <property type="evidence" value="ECO:0007669"/>
    <property type="project" value="UniProtKB-KW"/>
</dbReference>
<dbReference type="InterPro" id="IPR029063">
    <property type="entry name" value="SAM-dependent_MTases_sf"/>
</dbReference>
<dbReference type="Pfam" id="PF06080">
    <property type="entry name" value="DUF938"/>
    <property type="match status" value="1"/>
</dbReference>
<evidence type="ECO:0000313" key="2">
    <source>
        <dbReference type="Proteomes" id="UP000537141"/>
    </source>
</evidence>
<name>A0A7X0NJ71_9GAMM</name>
<dbReference type="InterPro" id="IPR010342">
    <property type="entry name" value="DUF938"/>
</dbReference>
<evidence type="ECO:0000313" key="1">
    <source>
        <dbReference type="EMBL" id="MBB6544437.1"/>
    </source>
</evidence>
<comment type="caution">
    <text evidence="1">The sequence shown here is derived from an EMBL/GenBank/DDBJ whole genome shotgun (WGS) entry which is preliminary data.</text>
</comment>
<accession>A0A7X0NJ71</accession>
<dbReference type="Proteomes" id="UP000537141">
    <property type="component" value="Unassembled WGS sequence"/>
</dbReference>
<dbReference type="EMBL" id="JACHHU010000029">
    <property type="protein sequence ID" value="MBB6544437.1"/>
    <property type="molecule type" value="Genomic_DNA"/>
</dbReference>
<keyword evidence="1" id="KW-0808">Transferase</keyword>
<sequence length="203" mass="23532">MLNFSDACERNKHPILEVLTPLLINYHSVLEIGSYSGQHAFHFAQQLPHISWQLSDRAEGMEALYQNYSEVKLNNVLAPIALDVSNAQEWPKQKFDVVYSANTLHIMSAAHVKMLFENLPKVCHTNTLLAIYGPFNYHGNFSSESNQRFQQWLQDRDPLSGIRDFEWVNKLAENIGFKLQADIKMPANNQLLLWRMEKEMERV</sequence>
<reference evidence="1 2" key="1">
    <citation type="submission" date="2020-08" db="EMBL/GenBank/DDBJ databases">
        <title>Genomic Encyclopedia of Type Strains, Phase IV (KMG-IV): sequencing the most valuable type-strain genomes for metagenomic binning, comparative biology and taxonomic classification.</title>
        <authorList>
            <person name="Goeker M."/>
        </authorList>
    </citation>
    <scope>NUCLEOTIDE SEQUENCE [LARGE SCALE GENOMIC DNA]</scope>
    <source>
        <strain evidence="1 2">DSM 26287</strain>
    </source>
</reference>
<protein>
    <submittedName>
        <fullName evidence="1">Cyclopropane fatty-acyl-phospholipid synthase-like methyltransferase</fullName>
    </submittedName>
</protein>
<dbReference type="SUPFAM" id="SSF53335">
    <property type="entry name" value="S-adenosyl-L-methionine-dependent methyltransferases"/>
    <property type="match status" value="1"/>
</dbReference>
<keyword evidence="2" id="KW-1185">Reference proteome</keyword>
<dbReference type="Gene3D" id="3.40.50.150">
    <property type="entry name" value="Vaccinia Virus protein VP39"/>
    <property type="match status" value="1"/>
</dbReference>
<dbReference type="AlphaFoldDB" id="A0A7X0NJ71"/>
<dbReference type="GO" id="GO:0032259">
    <property type="term" value="P:methylation"/>
    <property type="evidence" value="ECO:0007669"/>
    <property type="project" value="UniProtKB-KW"/>
</dbReference>
<dbReference type="CDD" id="cd02440">
    <property type="entry name" value="AdoMet_MTases"/>
    <property type="match status" value="1"/>
</dbReference>
<dbReference type="PANTHER" id="PTHR20974:SF0">
    <property type="entry name" value="UPF0585 PROTEIN CG18661"/>
    <property type="match status" value="1"/>
</dbReference>
<dbReference type="RefSeq" id="WP_184425551.1">
    <property type="nucleotide sequence ID" value="NZ_AP027362.1"/>
</dbReference>
<organism evidence="1 2">
    <name type="scientific">Thalassotalea piscium</name>
    <dbReference type="NCBI Taxonomy" id="1230533"/>
    <lineage>
        <taxon>Bacteria</taxon>
        <taxon>Pseudomonadati</taxon>
        <taxon>Pseudomonadota</taxon>
        <taxon>Gammaproteobacteria</taxon>
        <taxon>Alteromonadales</taxon>
        <taxon>Colwelliaceae</taxon>
        <taxon>Thalassotalea</taxon>
    </lineage>
</organism>